<keyword evidence="2" id="KW-0813">Transport</keyword>
<keyword evidence="4" id="KW-0067">ATP-binding</keyword>
<keyword evidence="3" id="KW-0547">Nucleotide-binding</keyword>
<dbReference type="GO" id="GO:0005524">
    <property type="term" value="F:ATP binding"/>
    <property type="evidence" value="ECO:0007669"/>
    <property type="project" value="UniProtKB-KW"/>
</dbReference>
<dbReference type="SUPFAM" id="SSF52540">
    <property type="entry name" value="P-loop containing nucleoside triphosphate hydrolases"/>
    <property type="match status" value="1"/>
</dbReference>
<keyword evidence="7" id="KW-1185">Reference proteome</keyword>
<proteinExistence type="inferred from homology"/>
<dbReference type="InterPro" id="IPR050319">
    <property type="entry name" value="ABC_transp_ATP-bind"/>
</dbReference>
<gene>
    <name evidence="6" type="ORF">BI350_12005</name>
</gene>
<evidence type="ECO:0000313" key="7">
    <source>
        <dbReference type="Proteomes" id="UP000185746"/>
    </source>
</evidence>
<dbReference type="FunFam" id="3.40.50.300:FF:000016">
    <property type="entry name" value="Oligopeptide ABC transporter ATP-binding component"/>
    <property type="match status" value="1"/>
</dbReference>
<dbReference type="PROSITE" id="PS00211">
    <property type="entry name" value="ABC_TRANSPORTER_1"/>
    <property type="match status" value="1"/>
</dbReference>
<dbReference type="GO" id="GO:0015833">
    <property type="term" value="P:peptide transport"/>
    <property type="evidence" value="ECO:0007669"/>
    <property type="project" value="InterPro"/>
</dbReference>
<dbReference type="NCBIfam" id="TIGR01727">
    <property type="entry name" value="oligo_HPY"/>
    <property type="match status" value="1"/>
</dbReference>
<dbReference type="PANTHER" id="PTHR43776:SF8">
    <property type="entry name" value="ABC TRANSPORTER, ATP-BINDING PROTEIN"/>
    <property type="match status" value="1"/>
</dbReference>
<dbReference type="PANTHER" id="PTHR43776">
    <property type="entry name" value="TRANSPORT ATP-BINDING PROTEIN"/>
    <property type="match status" value="1"/>
</dbReference>
<dbReference type="EMBL" id="CP017560">
    <property type="protein sequence ID" value="AOV08183.1"/>
    <property type="molecule type" value="Genomic_DNA"/>
</dbReference>
<reference evidence="6 7" key="1">
    <citation type="submission" date="2016-09" db="EMBL/GenBank/DDBJ databases">
        <title>Complete genome sequence of the Lysinibacillus sphaericus LMG 22257, a specie of Bacillus with ureolytic activity that can effectively biodeposit calcium carbonate.</title>
        <authorList>
            <person name="Yan W."/>
        </authorList>
    </citation>
    <scope>NUCLEOTIDE SEQUENCE [LARGE SCALE GENOMIC DNA]</scope>
    <source>
        <strain evidence="6 7">LMG 22257</strain>
    </source>
</reference>
<sequence>MTIIKQDIESSNEQHILQEEALVEVKNIKKYFPIKGGILKRTIGNLKAVDGISFTIKQGETLGVVGESGSGKSTLGRVLLRLLDPTEGKVIFNGVDISTLSQRQIRPYREDMQIIFQDPFASLNSKMSVGQLIEEPLIVQGQLPAVERTKRVLDIIQKVGLRPDDRQKYPHEFSGGQRQRISIARALVVHPKFVICDEPVSALDVSIQAQVLNLMKDLQEELGLTYLFIAHDLSVVKHISDRVAVMYLGRIVELTSKKKLYENALHPYTEALLSSIPIIDLDETAPGVRRKKIKLEGDLPSPANPPSGCAFRTRCPKVHDRCVSVSPELIELEDNHYVACHLYTES</sequence>
<dbReference type="KEGG" id="surl:BI350_12005"/>
<dbReference type="InterPro" id="IPR003439">
    <property type="entry name" value="ABC_transporter-like_ATP-bd"/>
</dbReference>
<dbReference type="InterPro" id="IPR017871">
    <property type="entry name" value="ABC_transporter-like_CS"/>
</dbReference>
<evidence type="ECO:0000259" key="5">
    <source>
        <dbReference type="PROSITE" id="PS50893"/>
    </source>
</evidence>
<dbReference type="SMART" id="SM00382">
    <property type="entry name" value="AAA"/>
    <property type="match status" value="1"/>
</dbReference>
<dbReference type="CDD" id="cd03257">
    <property type="entry name" value="ABC_NikE_OppD_transporters"/>
    <property type="match status" value="1"/>
</dbReference>
<dbReference type="GO" id="GO:0016887">
    <property type="term" value="F:ATP hydrolysis activity"/>
    <property type="evidence" value="ECO:0007669"/>
    <property type="project" value="InterPro"/>
</dbReference>
<evidence type="ECO:0000256" key="3">
    <source>
        <dbReference type="ARBA" id="ARBA00022741"/>
    </source>
</evidence>
<protein>
    <submittedName>
        <fullName evidence="6">Peptide ABC transporter substrate-binding protein</fullName>
    </submittedName>
</protein>
<name>A0A1D8JHM0_9BACL</name>
<dbReference type="InterPro" id="IPR027417">
    <property type="entry name" value="P-loop_NTPase"/>
</dbReference>
<evidence type="ECO:0000256" key="1">
    <source>
        <dbReference type="ARBA" id="ARBA00005417"/>
    </source>
</evidence>
<dbReference type="RefSeq" id="WP_075528335.1">
    <property type="nucleotide sequence ID" value="NZ_CP017560.1"/>
</dbReference>
<dbReference type="GO" id="GO:0055085">
    <property type="term" value="P:transmembrane transport"/>
    <property type="evidence" value="ECO:0007669"/>
    <property type="project" value="UniProtKB-ARBA"/>
</dbReference>
<evidence type="ECO:0000256" key="2">
    <source>
        <dbReference type="ARBA" id="ARBA00022448"/>
    </source>
</evidence>
<dbReference type="Proteomes" id="UP000185746">
    <property type="component" value="Chromosome"/>
</dbReference>
<evidence type="ECO:0000313" key="6">
    <source>
        <dbReference type="EMBL" id="AOV08183.1"/>
    </source>
</evidence>
<comment type="similarity">
    <text evidence="1">Belongs to the ABC transporter superfamily.</text>
</comment>
<dbReference type="NCBIfam" id="NF008453">
    <property type="entry name" value="PRK11308.1"/>
    <property type="match status" value="1"/>
</dbReference>
<organism evidence="6 7">
    <name type="scientific">Sporosarcina ureilytica</name>
    <dbReference type="NCBI Taxonomy" id="298596"/>
    <lineage>
        <taxon>Bacteria</taxon>
        <taxon>Bacillati</taxon>
        <taxon>Bacillota</taxon>
        <taxon>Bacilli</taxon>
        <taxon>Bacillales</taxon>
        <taxon>Caryophanaceae</taxon>
        <taxon>Sporosarcina</taxon>
    </lineage>
</organism>
<dbReference type="Pfam" id="PF08352">
    <property type="entry name" value="oligo_HPY"/>
    <property type="match status" value="1"/>
</dbReference>
<dbReference type="InterPro" id="IPR003593">
    <property type="entry name" value="AAA+_ATPase"/>
</dbReference>
<dbReference type="InterPro" id="IPR013563">
    <property type="entry name" value="Oligopep_ABC_C"/>
</dbReference>
<dbReference type="Gene3D" id="3.40.50.300">
    <property type="entry name" value="P-loop containing nucleotide triphosphate hydrolases"/>
    <property type="match status" value="1"/>
</dbReference>
<accession>A0A1D8JHM0</accession>
<feature type="domain" description="ABC transporter" evidence="5">
    <location>
        <begin position="23"/>
        <end position="273"/>
    </location>
</feature>
<evidence type="ECO:0000256" key="4">
    <source>
        <dbReference type="ARBA" id="ARBA00022840"/>
    </source>
</evidence>
<dbReference type="Pfam" id="PF00005">
    <property type="entry name" value="ABC_tran"/>
    <property type="match status" value="1"/>
</dbReference>
<dbReference type="PROSITE" id="PS50893">
    <property type="entry name" value="ABC_TRANSPORTER_2"/>
    <property type="match status" value="1"/>
</dbReference>
<dbReference type="AlphaFoldDB" id="A0A1D8JHM0"/>